<gene>
    <name evidence="1" type="ORF">COU20_00410</name>
</gene>
<sequence>MRTLSAAYNRAREDIGNFSERELFISGLFLYWAEGTKCYDTSTALANTDPVMLRFFVSWLLFLGVPKQKIRARLHLYKDMDEQQELQYWSKQLGLPVTSFRRSYIK</sequence>
<proteinExistence type="predicted"/>
<evidence type="ECO:0000313" key="2">
    <source>
        <dbReference type="Proteomes" id="UP000231379"/>
    </source>
</evidence>
<reference evidence="2" key="1">
    <citation type="submission" date="2017-09" db="EMBL/GenBank/DDBJ databases">
        <title>Depth-based differentiation of microbial function through sediment-hosted aquifers and enrichment of novel symbionts in the deep terrestrial subsurface.</title>
        <authorList>
            <person name="Probst A.J."/>
            <person name="Ladd B."/>
            <person name="Jarett J.K."/>
            <person name="Geller-Mcgrath D.E."/>
            <person name="Sieber C.M.K."/>
            <person name="Emerson J.B."/>
            <person name="Anantharaman K."/>
            <person name="Thomas B.C."/>
            <person name="Malmstrom R."/>
            <person name="Stieglmeier M."/>
            <person name="Klingl A."/>
            <person name="Woyke T."/>
            <person name="Ryan C.M."/>
            <person name="Banfield J.F."/>
        </authorList>
    </citation>
    <scope>NUCLEOTIDE SEQUENCE [LARGE SCALE GENOMIC DNA]</scope>
</reference>
<dbReference type="AlphaFoldDB" id="A0A2H0U8Q9"/>
<evidence type="ECO:0000313" key="1">
    <source>
        <dbReference type="EMBL" id="PIR82778.1"/>
    </source>
</evidence>
<comment type="caution">
    <text evidence="1">The sequence shown here is derived from an EMBL/GenBank/DDBJ whole genome shotgun (WGS) entry which is preliminary data.</text>
</comment>
<organism evidence="1 2">
    <name type="scientific">Candidatus Kaiserbacteria bacterium CG10_big_fil_rev_8_21_14_0_10_59_10</name>
    <dbReference type="NCBI Taxonomy" id="1974612"/>
    <lineage>
        <taxon>Bacteria</taxon>
        <taxon>Candidatus Kaiseribacteriota</taxon>
    </lineage>
</organism>
<dbReference type="EMBL" id="PFBM01000005">
    <property type="protein sequence ID" value="PIR82778.1"/>
    <property type="molecule type" value="Genomic_DNA"/>
</dbReference>
<accession>A0A2H0U8Q9</accession>
<dbReference type="Proteomes" id="UP000231379">
    <property type="component" value="Unassembled WGS sequence"/>
</dbReference>
<name>A0A2H0U8Q9_9BACT</name>
<protein>
    <submittedName>
        <fullName evidence="1">Uncharacterized protein</fullName>
    </submittedName>
</protein>